<keyword evidence="3" id="KW-0812">Transmembrane</keyword>
<evidence type="ECO:0000313" key="5">
    <source>
        <dbReference type="EMBL" id="WAJ25060.1"/>
    </source>
</evidence>
<dbReference type="PANTHER" id="PTHR24104">
    <property type="entry name" value="E3 UBIQUITIN-PROTEIN LIGASE NHLRC1-RELATED"/>
    <property type="match status" value="1"/>
</dbReference>
<evidence type="ECO:0000256" key="4">
    <source>
        <dbReference type="SAM" id="SignalP"/>
    </source>
</evidence>
<dbReference type="Proteomes" id="UP001163115">
    <property type="component" value="Chromosome"/>
</dbReference>
<dbReference type="Gene3D" id="1.25.40.10">
    <property type="entry name" value="Tetratricopeptide repeat domain"/>
    <property type="match status" value="1"/>
</dbReference>
<feature type="repeat" description="NHL" evidence="2">
    <location>
        <begin position="121"/>
        <end position="151"/>
    </location>
</feature>
<dbReference type="PROSITE" id="PS51125">
    <property type="entry name" value="NHL"/>
    <property type="match status" value="1"/>
</dbReference>
<organism evidence="5 6">
    <name type="scientific">Lacrimispora xylanolytica</name>
    <dbReference type="NCBI Taxonomy" id="29375"/>
    <lineage>
        <taxon>Bacteria</taxon>
        <taxon>Bacillati</taxon>
        <taxon>Bacillota</taxon>
        <taxon>Clostridia</taxon>
        <taxon>Lachnospirales</taxon>
        <taxon>Lachnospiraceae</taxon>
        <taxon>Lacrimispora</taxon>
    </lineage>
</organism>
<dbReference type="Gene3D" id="2.120.10.30">
    <property type="entry name" value="TolB, C-terminal domain"/>
    <property type="match status" value="1"/>
</dbReference>
<evidence type="ECO:0000256" key="2">
    <source>
        <dbReference type="PROSITE-ProRule" id="PRU00504"/>
    </source>
</evidence>
<keyword evidence="4" id="KW-0732">Signal</keyword>
<reference evidence="5" key="1">
    <citation type="submission" date="2022-11" db="EMBL/GenBank/DDBJ databases">
        <title>Lacrimispora xylanolytica sy1, complete genome.</title>
        <authorList>
            <person name="Choi S."/>
        </authorList>
    </citation>
    <scope>NUCLEOTIDE SEQUENCE</scope>
    <source>
        <strain evidence="5">Sy1</strain>
    </source>
</reference>
<dbReference type="Pfam" id="PF01436">
    <property type="entry name" value="NHL"/>
    <property type="match status" value="2"/>
</dbReference>
<dbReference type="SUPFAM" id="SSF63829">
    <property type="entry name" value="Calcium-dependent phosphotriesterase"/>
    <property type="match status" value="1"/>
</dbReference>
<feature type="chain" id="PRO_5047391051" description="NHL repeat-containing protein" evidence="4">
    <location>
        <begin position="28"/>
        <end position="503"/>
    </location>
</feature>
<keyword evidence="6" id="KW-1185">Reference proteome</keyword>
<dbReference type="SUPFAM" id="SSF48452">
    <property type="entry name" value="TPR-like"/>
    <property type="match status" value="1"/>
</dbReference>
<dbReference type="InterPro" id="IPR011990">
    <property type="entry name" value="TPR-like_helical_dom_sf"/>
</dbReference>
<sequence>MKRSMNCLAALIFSVSLLAGSTVAAYADDGSERGYTYNYDYWGDVQYSPDAYSTVDVYTAADLGLNKGFNAPAGLYVQGDDVYICDTGNNRIVQLKRENKNVFKLIRVIDEIKGDVEVRTFLNPTDICVTKDGYLYICDKGNNRILKIDDDLNFVMMFQKPDNVVFDQSAEFLPNKLEVDAAGRVYCIADNINKGMIKYDADGTFTGFYGASQVTYNFSDYMWKKFASKAQRAAMESFVPTEYDNIYMDTEGFIFACTTNVSDRGMDTGSDVPIRRLNLMGQNILIQNGNYRVMGDLYWGLGGGYKGPSLITDITALDHGIYFAIDKVRGRMFGYDKQGHMLYAFGGNGNLNGSFKLPSAIDHMGNDLLVLDSQDASLTVFTPTEYGNLIYQAITEYDAGDYTNSGKTWEKVKAQNGNYDLAYVGIGTSLMSQEKYKEAMKYFELKWDTKNYSKAFKQYRKAWVEEHIGLLFTGVILLFVLPTLIERGKKIKYQIDTAEIFKE</sequence>
<dbReference type="InterPro" id="IPR050952">
    <property type="entry name" value="TRIM-NHL_E3_ligases"/>
</dbReference>
<protein>
    <recommendedName>
        <fullName evidence="7">NHL repeat-containing protein</fullName>
    </recommendedName>
</protein>
<feature type="signal peptide" evidence="4">
    <location>
        <begin position="1"/>
        <end position="27"/>
    </location>
</feature>
<evidence type="ECO:0000256" key="3">
    <source>
        <dbReference type="SAM" id="Phobius"/>
    </source>
</evidence>
<evidence type="ECO:0008006" key="7">
    <source>
        <dbReference type="Google" id="ProtNLM"/>
    </source>
</evidence>
<keyword evidence="3" id="KW-0472">Membrane</keyword>
<feature type="transmembrane region" description="Helical" evidence="3">
    <location>
        <begin position="467"/>
        <end position="485"/>
    </location>
</feature>
<dbReference type="RefSeq" id="WP_268115981.1">
    <property type="nucleotide sequence ID" value="NZ_CP113524.1"/>
</dbReference>
<dbReference type="InterPro" id="IPR001258">
    <property type="entry name" value="NHL_repeat"/>
</dbReference>
<name>A0ABY7AFF0_9FIRM</name>
<evidence type="ECO:0000256" key="1">
    <source>
        <dbReference type="ARBA" id="ARBA00022737"/>
    </source>
</evidence>
<keyword evidence="3" id="KW-1133">Transmembrane helix</keyword>
<proteinExistence type="predicted"/>
<keyword evidence="1" id="KW-0677">Repeat</keyword>
<dbReference type="InterPro" id="IPR011042">
    <property type="entry name" value="6-blade_b-propeller_TolB-like"/>
</dbReference>
<dbReference type="EMBL" id="CP113524">
    <property type="protein sequence ID" value="WAJ25060.1"/>
    <property type="molecule type" value="Genomic_DNA"/>
</dbReference>
<dbReference type="PANTHER" id="PTHR24104:SF25">
    <property type="entry name" value="PROTEIN LIN-41"/>
    <property type="match status" value="1"/>
</dbReference>
<evidence type="ECO:0000313" key="6">
    <source>
        <dbReference type="Proteomes" id="UP001163115"/>
    </source>
</evidence>
<gene>
    <name evidence="5" type="ORF">OW255_06000</name>
</gene>
<accession>A0ABY7AFF0</accession>